<keyword evidence="5 7" id="KW-1133">Transmembrane helix</keyword>
<evidence type="ECO:0000256" key="4">
    <source>
        <dbReference type="ARBA" id="ARBA00022692"/>
    </source>
</evidence>
<feature type="transmembrane region" description="Helical" evidence="7">
    <location>
        <begin position="95"/>
        <end position="117"/>
    </location>
</feature>
<dbReference type="RefSeq" id="WP_280525973.1">
    <property type="nucleotide sequence ID" value="NZ_CP049680.1"/>
</dbReference>
<evidence type="ECO:0000256" key="3">
    <source>
        <dbReference type="ARBA" id="ARBA00022475"/>
    </source>
</evidence>
<organism evidence="8 9">
    <name type="scientific">Polynucleobacter paneuropaeus</name>
    <dbReference type="NCBI Taxonomy" id="2527775"/>
    <lineage>
        <taxon>Bacteria</taxon>
        <taxon>Pseudomonadati</taxon>
        <taxon>Pseudomonadota</taxon>
        <taxon>Betaproteobacteria</taxon>
        <taxon>Burkholderiales</taxon>
        <taxon>Burkholderiaceae</taxon>
        <taxon>Polynucleobacter</taxon>
    </lineage>
</organism>
<dbReference type="GeneID" id="66832681"/>
<keyword evidence="4 7" id="KW-0812">Transmembrane</keyword>
<comment type="caution">
    <text evidence="8">The sequence shown here is derived from an EMBL/GenBank/DDBJ whole genome shotgun (WGS) entry which is preliminary data.</text>
</comment>
<dbReference type="GO" id="GO:0005886">
    <property type="term" value="C:plasma membrane"/>
    <property type="evidence" value="ECO:0007669"/>
    <property type="project" value="UniProtKB-SubCell"/>
</dbReference>
<evidence type="ECO:0000256" key="2">
    <source>
        <dbReference type="ARBA" id="ARBA00005262"/>
    </source>
</evidence>
<accession>A0A9Q2WIP4</accession>
<dbReference type="InterPro" id="IPR003370">
    <property type="entry name" value="Chromate_transpt"/>
</dbReference>
<dbReference type="PANTHER" id="PTHR43663:SF1">
    <property type="entry name" value="CHROMATE TRANSPORTER"/>
    <property type="match status" value="1"/>
</dbReference>
<gene>
    <name evidence="8" type="ORF">G6731_04390</name>
</gene>
<reference evidence="8" key="1">
    <citation type="journal article" date="2021" name="Genome Biol. Evol.">
        <title>Continental-Scale Gene Flow Prevents Allopatric Divergence of Pelagic Freshwater Bacteria.</title>
        <authorList>
            <person name="Hoetzinger M."/>
            <person name="Pitt A."/>
            <person name="Huemer A."/>
            <person name="Hahn M.W."/>
        </authorList>
    </citation>
    <scope>NUCLEOTIDE SEQUENCE</scope>
    <source>
        <strain evidence="8">SM1-W8</strain>
    </source>
</reference>
<protein>
    <submittedName>
        <fullName evidence="8">Chromate transporter</fullName>
    </submittedName>
</protein>
<comment type="subcellular location">
    <subcellularLocation>
        <location evidence="1">Cell membrane</location>
        <topology evidence="1">Multi-pass membrane protein</topology>
    </subcellularLocation>
</comment>
<feature type="transmembrane region" description="Helical" evidence="7">
    <location>
        <begin position="129"/>
        <end position="146"/>
    </location>
</feature>
<evidence type="ECO:0000256" key="5">
    <source>
        <dbReference type="ARBA" id="ARBA00022989"/>
    </source>
</evidence>
<keyword evidence="6 7" id="KW-0472">Membrane</keyword>
<evidence type="ECO:0000313" key="9">
    <source>
        <dbReference type="Proteomes" id="UP000783102"/>
    </source>
</evidence>
<dbReference type="EMBL" id="JAANEY010000001">
    <property type="protein sequence ID" value="MBT8551190.1"/>
    <property type="molecule type" value="Genomic_DNA"/>
</dbReference>
<proteinExistence type="inferred from homology"/>
<dbReference type="InterPro" id="IPR052518">
    <property type="entry name" value="CHR_Transporter"/>
</dbReference>
<sequence>MVRSETSTHALQAITIFSPLKTLTPLQLFIGFSRIGLSGFGGVLPWARRTIVEQEKWLTSEEFSAMLGICQIVPGPNVTNLAVCVGSRFCGVRGAIASVLGLSLGPICIVILLALLYDHFSYLESVRGILRGISAVGVGLIASTGLKMLKDEFHYPPSLLVVVVVIIAASYFHLGLAWVVLIASPVALFLAWHKAKR</sequence>
<dbReference type="PANTHER" id="PTHR43663">
    <property type="entry name" value="CHROMATE TRANSPORT PROTEIN-RELATED"/>
    <property type="match status" value="1"/>
</dbReference>
<evidence type="ECO:0000256" key="6">
    <source>
        <dbReference type="ARBA" id="ARBA00023136"/>
    </source>
</evidence>
<name>A0A9Q2WIP4_9BURK</name>
<dbReference type="Proteomes" id="UP000783102">
    <property type="component" value="Unassembled WGS sequence"/>
</dbReference>
<evidence type="ECO:0000256" key="7">
    <source>
        <dbReference type="SAM" id="Phobius"/>
    </source>
</evidence>
<evidence type="ECO:0000256" key="1">
    <source>
        <dbReference type="ARBA" id="ARBA00004651"/>
    </source>
</evidence>
<dbReference type="Pfam" id="PF02417">
    <property type="entry name" value="Chromate_transp"/>
    <property type="match status" value="1"/>
</dbReference>
<dbReference type="AlphaFoldDB" id="A0A9Q2WIP4"/>
<evidence type="ECO:0000313" key="8">
    <source>
        <dbReference type="EMBL" id="MBT8551190.1"/>
    </source>
</evidence>
<dbReference type="GO" id="GO:0015109">
    <property type="term" value="F:chromate transmembrane transporter activity"/>
    <property type="evidence" value="ECO:0007669"/>
    <property type="project" value="InterPro"/>
</dbReference>
<feature type="transmembrane region" description="Helical" evidence="7">
    <location>
        <begin position="158"/>
        <end position="191"/>
    </location>
</feature>
<keyword evidence="3" id="KW-1003">Cell membrane</keyword>
<comment type="similarity">
    <text evidence="2">Belongs to the chromate ion transporter (CHR) (TC 2.A.51) family.</text>
</comment>